<evidence type="ECO:0000313" key="2">
    <source>
        <dbReference type="Proteomes" id="UP001352852"/>
    </source>
</evidence>
<name>A0ABU7DTX1_9TELE</name>
<evidence type="ECO:0000313" key="1">
    <source>
        <dbReference type="EMBL" id="MED6277134.1"/>
    </source>
</evidence>
<keyword evidence="2" id="KW-1185">Reference proteome</keyword>
<sequence>MAGRFSLHVIQSHHGVNGYPASHHPLHYTPLPPPSSLLSLFLLAGRRSENTGFYFSATIECDIDRIRKARNPKPSS</sequence>
<dbReference type="Proteomes" id="UP001352852">
    <property type="component" value="Unassembled WGS sequence"/>
</dbReference>
<gene>
    <name evidence="1" type="ORF">CHARACLAT_010229</name>
</gene>
<protein>
    <submittedName>
        <fullName evidence="1">Uncharacterized protein</fullName>
    </submittedName>
</protein>
<accession>A0ABU7DTX1</accession>
<dbReference type="EMBL" id="JAHUTJ010033438">
    <property type="protein sequence ID" value="MED6277134.1"/>
    <property type="molecule type" value="Genomic_DNA"/>
</dbReference>
<organism evidence="1 2">
    <name type="scientific">Characodon lateralis</name>
    <dbReference type="NCBI Taxonomy" id="208331"/>
    <lineage>
        <taxon>Eukaryota</taxon>
        <taxon>Metazoa</taxon>
        <taxon>Chordata</taxon>
        <taxon>Craniata</taxon>
        <taxon>Vertebrata</taxon>
        <taxon>Euteleostomi</taxon>
        <taxon>Actinopterygii</taxon>
        <taxon>Neopterygii</taxon>
        <taxon>Teleostei</taxon>
        <taxon>Neoteleostei</taxon>
        <taxon>Acanthomorphata</taxon>
        <taxon>Ovalentaria</taxon>
        <taxon>Atherinomorphae</taxon>
        <taxon>Cyprinodontiformes</taxon>
        <taxon>Goodeidae</taxon>
        <taxon>Characodon</taxon>
    </lineage>
</organism>
<reference evidence="1 2" key="1">
    <citation type="submission" date="2021-06" db="EMBL/GenBank/DDBJ databases">
        <authorList>
            <person name="Palmer J.M."/>
        </authorList>
    </citation>
    <scope>NUCLEOTIDE SEQUENCE [LARGE SCALE GENOMIC DNA]</scope>
    <source>
        <strain evidence="1 2">CL_MEX2019</strain>
        <tissue evidence="1">Muscle</tissue>
    </source>
</reference>
<proteinExistence type="predicted"/>
<comment type="caution">
    <text evidence="1">The sequence shown here is derived from an EMBL/GenBank/DDBJ whole genome shotgun (WGS) entry which is preliminary data.</text>
</comment>